<evidence type="ECO:0008006" key="4">
    <source>
        <dbReference type="Google" id="ProtNLM"/>
    </source>
</evidence>
<evidence type="ECO:0000256" key="1">
    <source>
        <dbReference type="SAM" id="SignalP"/>
    </source>
</evidence>
<gene>
    <name evidence="2" type="ORF">K1X11_020585</name>
</gene>
<feature type="signal peptide" evidence="1">
    <location>
        <begin position="1"/>
        <end position="29"/>
    </location>
</feature>
<feature type="chain" id="PRO_5046881812" description="DUF481 domain-containing protein" evidence="1">
    <location>
        <begin position="30"/>
        <end position="320"/>
    </location>
</feature>
<evidence type="ECO:0000313" key="2">
    <source>
        <dbReference type="EMBL" id="WRQ87217.1"/>
    </source>
</evidence>
<proteinExistence type="predicted"/>
<dbReference type="Proteomes" id="UP000738431">
    <property type="component" value="Chromosome"/>
</dbReference>
<evidence type="ECO:0000313" key="3">
    <source>
        <dbReference type="Proteomes" id="UP000738431"/>
    </source>
</evidence>
<keyword evidence="3" id="KW-1185">Reference proteome</keyword>
<keyword evidence="1" id="KW-0732">Signal</keyword>
<protein>
    <recommendedName>
        <fullName evidence="4">DUF481 domain-containing protein</fullName>
    </recommendedName>
</protein>
<dbReference type="RefSeq" id="WP_221029370.1">
    <property type="nucleotide sequence ID" value="NZ_CP139781.1"/>
</dbReference>
<name>A0ABZ1C7A9_9BACT</name>
<sequence length="320" mass="35573">MKHRSPLNWRLIVAIFLPVLLVPASRAQSATASGQATVPSLFVGELDDVGPQYLLIAQPKPHRWQLWADLEITATSNVTLVETDPATSTLTVAQVGLNRDSARHAHWGGTLGWQVGAQAQAYRYGFLAGENEKVNLVEIDRNNFALGGLHARLDWQSGPWYAAVTARASTLRANATDHTFYEELATEWALFWQKPLGAGRTLVLGGDGAMRFSATDSFGLLPHDWNNRIEQSISVLLDQTIGTRWHLRPSLRYLASHYTAAERDRFDQQVGARLAATCPLGRHAEMRLIVGFDHRESSDPLVPDFQKWDLGLAASAQWRF</sequence>
<accession>A0ABZ1C7A9</accession>
<organism evidence="2 3">
    <name type="scientific">Actomonas aquatica</name>
    <dbReference type="NCBI Taxonomy" id="2866162"/>
    <lineage>
        <taxon>Bacteria</taxon>
        <taxon>Pseudomonadati</taxon>
        <taxon>Verrucomicrobiota</taxon>
        <taxon>Opitutia</taxon>
        <taxon>Opitutales</taxon>
        <taxon>Opitutaceae</taxon>
        <taxon>Actomonas</taxon>
    </lineage>
</organism>
<reference evidence="2 3" key="1">
    <citation type="submission" date="2023-12" db="EMBL/GenBank/DDBJ databases">
        <title>Description of an unclassified Opitutus bacterium of Verrucomicrobiota.</title>
        <authorList>
            <person name="Zhang D.-F."/>
        </authorList>
    </citation>
    <scope>NUCLEOTIDE SEQUENCE [LARGE SCALE GENOMIC DNA]</scope>
    <source>
        <strain evidence="2 3">WL0086</strain>
    </source>
</reference>
<dbReference type="EMBL" id="CP139781">
    <property type="protein sequence ID" value="WRQ87217.1"/>
    <property type="molecule type" value="Genomic_DNA"/>
</dbReference>